<dbReference type="PROSITE" id="PS51547">
    <property type="entry name" value="C2_PI3K"/>
    <property type="match status" value="1"/>
</dbReference>
<comment type="similarity">
    <text evidence="2">Belongs to the PI3/PI4-kinase family. Type III PI4K subfamily.</text>
</comment>
<comment type="catalytic activity">
    <reaction evidence="12">
        <text>a 1,2-diacyl-sn-glycero-3-phospho-(1D-myo-inositol) + ATP = a 1,2-diacyl-sn-glycero-3-phospho-(1D-myo-inositol-3-phosphate) + ADP + H(+)</text>
        <dbReference type="Rhea" id="RHEA:12709"/>
        <dbReference type="ChEBI" id="CHEBI:15378"/>
        <dbReference type="ChEBI" id="CHEBI:30616"/>
        <dbReference type="ChEBI" id="CHEBI:57880"/>
        <dbReference type="ChEBI" id="CHEBI:58088"/>
        <dbReference type="ChEBI" id="CHEBI:456216"/>
        <dbReference type="EC" id="2.7.1.137"/>
    </reaction>
    <physiologicalReaction direction="left-to-right" evidence="12">
        <dbReference type="Rhea" id="RHEA:12710"/>
    </physiologicalReaction>
</comment>
<dbReference type="GO" id="GO:0035091">
    <property type="term" value="F:phosphatidylinositol binding"/>
    <property type="evidence" value="ECO:0007669"/>
    <property type="project" value="InterPro"/>
</dbReference>
<dbReference type="SMART" id="SM00142">
    <property type="entry name" value="PI3K_C2"/>
    <property type="match status" value="1"/>
</dbReference>
<dbReference type="InterPro" id="IPR011009">
    <property type="entry name" value="Kinase-like_dom_sf"/>
</dbReference>
<dbReference type="CDD" id="cd06896">
    <property type="entry name" value="PX_PI3K_C2_gamma"/>
    <property type="match status" value="1"/>
</dbReference>
<dbReference type="PROSITE" id="PS00915">
    <property type="entry name" value="PI3_4_KINASE_1"/>
    <property type="match status" value="1"/>
</dbReference>
<dbReference type="FunFam" id="1.25.40.70:FF:000010">
    <property type="entry name" value="Phosphatidylinositol 4-phosphate 3-kinase C2 domain-containing subunit gamma"/>
    <property type="match status" value="1"/>
</dbReference>
<dbReference type="InterPro" id="IPR029071">
    <property type="entry name" value="Ubiquitin-like_domsf"/>
</dbReference>
<dbReference type="InterPro" id="IPR000403">
    <property type="entry name" value="PI3/4_kinase_cat_dom"/>
</dbReference>
<dbReference type="PROSITE" id="PS50004">
    <property type="entry name" value="C2"/>
    <property type="match status" value="1"/>
</dbReference>
<dbReference type="GO" id="GO:0005942">
    <property type="term" value="C:phosphatidylinositol 3-kinase complex"/>
    <property type="evidence" value="ECO:0007669"/>
    <property type="project" value="TreeGrafter"/>
</dbReference>
<keyword evidence="5" id="KW-0145">Chemotaxis</keyword>
<dbReference type="Pfam" id="PF00792">
    <property type="entry name" value="PI3K_C2"/>
    <property type="match status" value="1"/>
</dbReference>
<dbReference type="InterPro" id="IPR042236">
    <property type="entry name" value="PI3K_accessory_sf"/>
</dbReference>
<dbReference type="GO" id="GO:0048015">
    <property type="term" value="P:phosphatidylinositol-mediated signaling"/>
    <property type="evidence" value="ECO:0007669"/>
    <property type="project" value="TreeGrafter"/>
</dbReference>
<dbReference type="InterPro" id="IPR015433">
    <property type="entry name" value="PI3/4_kinase"/>
</dbReference>
<dbReference type="GO" id="GO:0035005">
    <property type="term" value="F:1-phosphatidylinositol-4-phosphate 3-kinase activity"/>
    <property type="evidence" value="ECO:0007669"/>
    <property type="project" value="UniProtKB-EC"/>
</dbReference>
<organism evidence="23 24">
    <name type="scientific">Ailuropoda melanoleuca</name>
    <name type="common">Giant panda</name>
    <dbReference type="NCBI Taxonomy" id="9646"/>
    <lineage>
        <taxon>Eukaryota</taxon>
        <taxon>Metazoa</taxon>
        <taxon>Chordata</taxon>
        <taxon>Craniata</taxon>
        <taxon>Vertebrata</taxon>
        <taxon>Euteleostomi</taxon>
        <taxon>Mammalia</taxon>
        <taxon>Eutheria</taxon>
        <taxon>Laurasiatheria</taxon>
        <taxon>Carnivora</taxon>
        <taxon>Caniformia</taxon>
        <taxon>Ursidae</taxon>
        <taxon>Ailuropoda</taxon>
    </lineage>
</organism>
<evidence type="ECO:0000256" key="2">
    <source>
        <dbReference type="ARBA" id="ARBA00006209"/>
    </source>
</evidence>
<dbReference type="PROSITE" id="PS51546">
    <property type="entry name" value="PI3K_RBD"/>
    <property type="match status" value="1"/>
</dbReference>
<dbReference type="InterPro" id="IPR001263">
    <property type="entry name" value="PI3K_accessory_dom"/>
</dbReference>
<keyword evidence="7" id="KW-0547">Nucleotide-binding</keyword>
<evidence type="ECO:0000256" key="12">
    <source>
        <dbReference type="ARBA" id="ARBA00023985"/>
    </source>
</evidence>
<dbReference type="CDD" id="cd04012">
    <property type="entry name" value="C2A_PI3K_class_II"/>
    <property type="match status" value="1"/>
</dbReference>
<dbReference type="InterPro" id="IPR016024">
    <property type="entry name" value="ARM-type_fold"/>
</dbReference>
<dbReference type="GO" id="GO:0043491">
    <property type="term" value="P:phosphatidylinositol 3-kinase/protein kinase B signal transduction"/>
    <property type="evidence" value="ECO:0007669"/>
    <property type="project" value="TreeGrafter"/>
</dbReference>
<evidence type="ECO:0000256" key="10">
    <source>
        <dbReference type="ARBA" id="ARBA00023098"/>
    </source>
</evidence>
<dbReference type="FunFam" id="1.10.1070.11:FF:000013">
    <property type="entry name" value="Phosphatidylinositol 4-phosphate 3-kinase C2 domain-containing subunit gamma"/>
    <property type="match status" value="1"/>
</dbReference>
<comment type="catalytic activity">
    <reaction evidence="13">
        <text>a 1,2-diacyl-sn-glycero-3-phospho-(1D-myo-inositol 4-phosphate) + ATP = a 1,2-diacyl-sn-glycero-3-phospho-(1D-myo-inositol-3,4-bisphosphate) + ADP + H(+)</text>
        <dbReference type="Rhea" id="RHEA:18373"/>
        <dbReference type="ChEBI" id="CHEBI:15378"/>
        <dbReference type="ChEBI" id="CHEBI:30616"/>
        <dbReference type="ChEBI" id="CHEBI:57658"/>
        <dbReference type="ChEBI" id="CHEBI:58178"/>
        <dbReference type="ChEBI" id="CHEBI:456216"/>
        <dbReference type="EC" id="2.7.1.154"/>
    </reaction>
    <physiologicalReaction direction="left-to-right" evidence="13">
        <dbReference type="Rhea" id="RHEA:18374"/>
    </physiologicalReaction>
</comment>
<reference evidence="23" key="2">
    <citation type="submission" date="2025-08" db="UniProtKB">
        <authorList>
            <consortium name="Ensembl"/>
        </authorList>
    </citation>
    <scope>IDENTIFICATION</scope>
</reference>
<evidence type="ECO:0000259" key="19">
    <source>
        <dbReference type="PROSITE" id="PS50290"/>
    </source>
</evidence>
<protein>
    <recommendedName>
        <fullName evidence="15">Phosphatidylinositol 3-kinase C2 domain-containing subunit gamma</fullName>
        <ecNumber evidence="4">2.7.1.137</ecNumber>
        <ecNumber evidence="3">2.7.1.154</ecNumber>
    </recommendedName>
    <alternativeName>
        <fullName evidence="16">Phosphoinositide 3-kinase-C2-gamma</fullName>
    </alternativeName>
</protein>
<dbReference type="Gene3D" id="1.10.1070.11">
    <property type="entry name" value="Phosphatidylinositol 3-/4-kinase, catalytic domain"/>
    <property type="match status" value="1"/>
</dbReference>
<dbReference type="SMART" id="SM00312">
    <property type="entry name" value="PX"/>
    <property type="match status" value="1"/>
</dbReference>
<evidence type="ECO:0000256" key="13">
    <source>
        <dbReference type="ARBA" id="ARBA00029297"/>
    </source>
</evidence>
<comment type="function">
    <text evidence="14">Generates phosphatidylinositol 3-phosphate (PtdIns3P) and phosphatidylinositol 3,4-bisphosphate (PtdIns(3,4)P2) that act as second messengers. May play a role in SDF1A-stimulated chemotaxis.</text>
</comment>
<evidence type="ECO:0000256" key="6">
    <source>
        <dbReference type="ARBA" id="ARBA00022679"/>
    </source>
</evidence>
<evidence type="ECO:0000256" key="14">
    <source>
        <dbReference type="ARBA" id="ARBA00054180"/>
    </source>
</evidence>
<gene>
    <name evidence="23" type="primary">PIK3C2G</name>
</gene>
<feature type="domain" description="PX" evidence="18">
    <location>
        <begin position="1195"/>
        <end position="1307"/>
    </location>
</feature>
<dbReference type="FunFam" id="3.30.1520.10:FF:000026">
    <property type="entry name" value="Phosphatidylinositol 4-phosphate 3-kinase C2 domain-containing subunit gamma"/>
    <property type="match status" value="1"/>
</dbReference>
<dbReference type="Gene3D" id="2.60.40.150">
    <property type="entry name" value="C2 domain"/>
    <property type="match status" value="2"/>
</dbReference>
<evidence type="ECO:0000256" key="8">
    <source>
        <dbReference type="ARBA" id="ARBA00022777"/>
    </source>
</evidence>
<dbReference type="SUPFAM" id="SSF49562">
    <property type="entry name" value="C2 domain (Calcium/lipid-binding domain, CaLB)"/>
    <property type="match status" value="2"/>
</dbReference>
<evidence type="ECO:0000256" key="7">
    <source>
        <dbReference type="ARBA" id="ARBA00022741"/>
    </source>
</evidence>
<reference evidence="23 24" key="1">
    <citation type="journal article" date="2010" name="Nature">
        <title>The sequence and de novo assembly of the giant panda genome.</title>
        <authorList>
            <person name="Li R."/>
            <person name="Fan W."/>
            <person name="Tian G."/>
            <person name="Zhu H."/>
            <person name="He L."/>
            <person name="Cai J."/>
            <person name="Huang Q."/>
            <person name="Cai Q."/>
            <person name="Li B."/>
            <person name="Bai Y."/>
            <person name="Zhang Z."/>
            <person name="Zhang Y."/>
            <person name="Wang W."/>
            <person name="Li J."/>
            <person name="Wei F."/>
            <person name="Li H."/>
            <person name="Jian M."/>
            <person name="Li J."/>
            <person name="Zhang Z."/>
            <person name="Nielsen R."/>
            <person name="Li D."/>
            <person name="Gu W."/>
            <person name="Yang Z."/>
            <person name="Xuan Z."/>
            <person name="Ryder O.A."/>
            <person name="Leung F.C."/>
            <person name="Zhou Y."/>
            <person name="Cao J."/>
            <person name="Sun X."/>
            <person name="Fu Y."/>
            <person name="Fang X."/>
            <person name="Guo X."/>
            <person name="Wang B."/>
            <person name="Hou R."/>
            <person name="Shen F."/>
            <person name="Mu B."/>
            <person name="Ni P."/>
            <person name="Lin R."/>
            <person name="Qian W."/>
            <person name="Wang G."/>
            <person name="Yu C."/>
            <person name="Nie W."/>
            <person name="Wang J."/>
            <person name="Wu Z."/>
            <person name="Liang H."/>
            <person name="Min J."/>
            <person name="Wu Q."/>
            <person name="Cheng S."/>
            <person name="Ruan J."/>
            <person name="Wang M."/>
            <person name="Shi Z."/>
            <person name="Wen M."/>
            <person name="Liu B."/>
            <person name="Ren X."/>
            <person name="Zheng H."/>
            <person name="Dong D."/>
            <person name="Cook K."/>
            <person name="Shan G."/>
            <person name="Zhang H."/>
            <person name="Kosiol C."/>
            <person name="Xie X."/>
            <person name="Lu Z."/>
            <person name="Zheng H."/>
            <person name="Li Y."/>
            <person name="Steiner C.C."/>
            <person name="Lam T.T."/>
            <person name="Lin S."/>
            <person name="Zhang Q."/>
            <person name="Li G."/>
            <person name="Tian J."/>
            <person name="Gong T."/>
            <person name="Liu H."/>
            <person name="Zhang D."/>
            <person name="Fang L."/>
            <person name="Ye C."/>
            <person name="Zhang J."/>
            <person name="Hu W."/>
            <person name="Xu A."/>
            <person name="Ren Y."/>
            <person name="Zhang G."/>
            <person name="Bruford M.W."/>
            <person name="Li Q."/>
            <person name="Ma L."/>
            <person name="Guo Y."/>
            <person name="An N."/>
            <person name="Hu Y."/>
            <person name="Zheng Y."/>
            <person name="Shi Y."/>
            <person name="Li Z."/>
            <person name="Liu Q."/>
            <person name="Chen Y."/>
            <person name="Zhao J."/>
            <person name="Qu N."/>
            <person name="Zhao S."/>
            <person name="Tian F."/>
            <person name="Wang X."/>
            <person name="Wang H."/>
            <person name="Xu L."/>
            <person name="Liu X."/>
            <person name="Vinar T."/>
            <person name="Wang Y."/>
            <person name="Lam T.W."/>
            <person name="Yiu S.M."/>
            <person name="Liu S."/>
            <person name="Zhang H."/>
            <person name="Li D."/>
            <person name="Huang Y."/>
            <person name="Wang X."/>
            <person name="Yang G."/>
            <person name="Jiang Z."/>
            <person name="Wang J."/>
            <person name="Qin N."/>
            <person name="Li L."/>
            <person name="Li J."/>
            <person name="Bolund L."/>
            <person name="Kristiansen K."/>
            <person name="Wong G.K."/>
            <person name="Olson M."/>
            <person name="Zhang X."/>
            <person name="Li S."/>
            <person name="Yang H."/>
            <person name="Wang J."/>
            <person name="Wang J."/>
        </authorList>
    </citation>
    <scope>NUCLEOTIDE SEQUENCE [LARGE SCALE GENOMIC DNA]</scope>
</reference>
<evidence type="ECO:0000256" key="4">
    <source>
        <dbReference type="ARBA" id="ARBA00012073"/>
    </source>
</evidence>
<dbReference type="PROSITE" id="PS51545">
    <property type="entry name" value="PIK_HELICAL"/>
    <property type="match status" value="1"/>
</dbReference>
<dbReference type="Gene3D" id="3.10.20.770">
    <property type="match status" value="1"/>
</dbReference>
<dbReference type="SUPFAM" id="SSF48371">
    <property type="entry name" value="ARM repeat"/>
    <property type="match status" value="1"/>
</dbReference>
<evidence type="ECO:0000256" key="9">
    <source>
        <dbReference type="ARBA" id="ARBA00022840"/>
    </source>
</evidence>
<dbReference type="InterPro" id="IPR036940">
    <property type="entry name" value="PI3/4_kinase_cat_sf"/>
</dbReference>
<dbReference type="Gene3D" id="3.30.1520.10">
    <property type="entry name" value="Phox-like domain"/>
    <property type="match status" value="1"/>
</dbReference>
<feature type="domain" description="C2" evidence="17">
    <location>
        <begin position="1320"/>
        <end position="1441"/>
    </location>
</feature>
<dbReference type="Pfam" id="PF00613">
    <property type="entry name" value="PI3Ka"/>
    <property type="match status" value="1"/>
</dbReference>
<dbReference type="Pfam" id="PF00787">
    <property type="entry name" value="PX"/>
    <property type="match status" value="1"/>
</dbReference>
<name>A0A7N5JXU5_AILME</name>
<dbReference type="InterPro" id="IPR036871">
    <property type="entry name" value="PX_dom_sf"/>
</dbReference>
<keyword evidence="9" id="KW-0067">ATP-binding</keyword>
<comment type="subcellular location">
    <subcellularLocation>
        <location evidence="1">Membrane</location>
        <topology evidence="1">Peripheral membrane protein</topology>
    </subcellularLocation>
</comment>
<evidence type="ECO:0000259" key="17">
    <source>
        <dbReference type="PROSITE" id="PS50004"/>
    </source>
</evidence>
<evidence type="ECO:0000259" key="21">
    <source>
        <dbReference type="PROSITE" id="PS51546"/>
    </source>
</evidence>
<dbReference type="PROSITE" id="PS00916">
    <property type="entry name" value="PI3_4_KINASE_2"/>
    <property type="match status" value="1"/>
</dbReference>
<dbReference type="EC" id="2.7.1.137" evidence="4"/>
<accession>A0A7N5JXU5</accession>
<dbReference type="InterPro" id="IPR018936">
    <property type="entry name" value="PI3/4_kinase_CS"/>
</dbReference>
<feature type="domain" description="C2 PI3K-type" evidence="22">
    <location>
        <begin position="476"/>
        <end position="624"/>
    </location>
</feature>
<dbReference type="Gene3D" id="1.25.40.70">
    <property type="entry name" value="Phosphatidylinositol 3-kinase, accessory domain (PIK)"/>
    <property type="match status" value="1"/>
</dbReference>
<evidence type="ECO:0000259" key="20">
    <source>
        <dbReference type="PROSITE" id="PS51545"/>
    </source>
</evidence>
<evidence type="ECO:0000313" key="23">
    <source>
        <dbReference type="Ensembl" id="ENSAMEP00000031958.1"/>
    </source>
</evidence>
<dbReference type="GO" id="GO:0005737">
    <property type="term" value="C:cytoplasm"/>
    <property type="evidence" value="ECO:0007669"/>
    <property type="project" value="TreeGrafter"/>
</dbReference>
<evidence type="ECO:0000259" key="18">
    <source>
        <dbReference type="PROSITE" id="PS50195"/>
    </source>
</evidence>
<dbReference type="Pfam" id="PF00168">
    <property type="entry name" value="C2"/>
    <property type="match status" value="1"/>
</dbReference>
<evidence type="ECO:0000256" key="15">
    <source>
        <dbReference type="ARBA" id="ARBA00074898"/>
    </source>
</evidence>
<dbReference type="InterPro" id="IPR001683">
    <property type="entry name" value="PX_dom"/>
</dbReference>
<dbReference type="SMART" id="SM00146">
    <property type="entry name" value="PI3Kc"/>
    <property type="match status" value="1"/>
</dbReference>
<feature type="domain" description="PI3K/PI4K catalytic" evidence="19">
    <location>
        <begin position="884"/>
        <end position="1162"/>
    </location>
</feature>
<evidence type="ECO:0000256" key="3">
    <source>
        <dbReference type="ARBA" id="ARBA00012013"/>
    </source>
</evidence>
<dbReference type="InterPro" id="IPR002420">
    <property type="entry name" value="PI3K-type_C2_dom"/>
</dbReference>
<keyword evidence="8" id="KW-0418">Kinase</keyword>
<dbReference type="Proteomes" id="UP000008912">
    <property type="component" value="Unassembled WGS sequence"/>
</dbReference>
<sequence>MAYCWKTDLNTNESHREQHEHQEFHSVNQFLFPNQVSLGFDQLVDEISNKIPLYQSEIEDNTVFVPGTPSWDSRRHSLDETHQTSLNEFTSKSSELSCHRVRKTPVIGFRSSVLSNPENTNKGSSWGNPTGKYHGADDYRFNILASSSTSLDKINSQSEFENENHNYHIGFESSIPSMYPAFSTDFMPKEENEICKNMDTAEHSLMPFEGSSLPRTWENTWSKNRELTGFSLRLAEVPQGSNKTLASFCDKVKKIRETYHAADINSNSGKIWSTTTAFPYRLFTNTKFNINIYIDNSTQLLHFMPYANYLVKDLIAEILHFCTNDQLFPKDHLLSICGYEEFLQNDYSLGSHKIFQKDKSVIQLNLQKNGEVPGKLSRKQNVDNIIEEVKNICGVLGCVETKQITDAVNELSLILQRKTENFHQNSETSARGLIEKVTTELSRSIYQLINAYCCSFYADFQLLNVPDDISCVNPGLHSHLSFTVYAVHNVPETWVQSYKAFSFSCWLTYAGKKLCQVRSYRNIPVKKLFFLLVNWNETINFPLEIKSLPRESMLTIRLFGIVCATNNANLLAWTCLPLFPKNKSILGSMLFSMTLQNEPPIEMIAPGVWDISQPSPVILQIDFPATEWEYMKLDSEENRNNLEEPPKECLKHIARLSQKQSPLLLSEEKRRYLWFYRFYCNNENCSLPLVLGSAPGWDERTVSEIHTILRRWKFSCPLEALGLLTASFPDQEIRKVAVQQLDNLLNDELLEYLPQLVQAVKFEWNLESPLVQLLLHRSLQSIQIAHRLYWLLKDAQTETYFKSWYQKLLAALQFCSGKALSDEFSKEKRLIKILGDIGEKVKSASDPQRQEVLKKEIGRLEEFFQCIKTCHLPLNPALCIKGIDRDACSYFTSHALPLKITFINANPMGKNISVIFKAGDDLRQDMLVLQIIQVMDNIWLQEGLDMQMIIYRCLSTGKGQGLVQMVPDAITLAKIHRHSGLIGPLKENTIKKWFSQHNPLKADYEKALRNFFYSCAGWCVVTFILGVCDRHNDNIMLTKSGHMFHIDFGKFLGHAQTFGGIKRDRAPFIFTSEMEYFITEGGKNPQHFQDFVELCCQAYNIVRRHSRLLLNLLEMMLHAGLPELGGIQDLKYVYNNLRPQDTDLEATSHFTKKIKESLECFPVKLNNLIHTLAQMTAISPAKSASQTFPQESCLLNATRSIQRVTILGFSKKTSNLYLIRVTHGNNETSLTEKSFDQFSKLHSQLQKQFASLTLPEFPHWWHLPFTNSDHKRFRDLNHYMEQLLNGSYEVANSDCVLSFFLSEPVQQTVEESSLVDLGEKCPDKTPKVQLVISHEDAKLTILVKHMKNIHLPDGSAPSAHVEFYLLPYPSEVRRRKTKSVPKCTDPTYNEIVVYNEVTELRGHVLMLIVKSKTIFVGAINIQLYSVPLNEEKWYPLGNCII</sequence>
<dbReference type="InterPro" id="IPR035892">
    <property type="entry name" value="C2_domain_sf"/>
</dbReference>
<dbReference type="PROSITE" id="PS50195">
    <property type="entry name" value="PX"/>
    <property type="match status" value="1"/>
</dbReference>
<evidence type="ECO:0000313" key="24">
    <source>
        <dbReference type="Proteomes" id="UP000008912"/>
    </source>
</evidence>
<dbReference type="InterPro" id="IPR000341">
    <property type="entry name" value="PI3K_Ras-bd_dom"/>
</dbReference>
<dbReference type="GO" id="GO:0006935">
    <property type="term" value="P:chemotaxis"/>
    <property type="evidence" value="ECO:0007669"/>
    <property type="project" value="UniProtKB-KW"/>
</dbReference>
<dbReference type="InterPro" id="IPR037707">
    <property type="entry name" value="PI3-kinase_C2_gamma_cat"/>
</dbReference>
<dbReference type="PANTHER" id="PTHR10048">
    <property type="entry name" value="PHOSPHATIDYLINOSITOL KINASE"/>
    <property type="match status" value="1"/>
</dbReference>
<dbReference type="EC" id="2.7.1.154" evidence="3"/>
<evidence type="ECO:0000259" key="22">
    <source>
        <dbReference type="PROSITE" id="PS51547"/>
    </source>
</evidence>
<dbReference type="PROSITE" id="PS50290">
    <property type="entry name" value="PI3_4_KINASE_3"/>
    <property type="match status" value="1"/>
</dbReference>
<reference evidence="23" key="3">
    <citation type="submission" date="2025-09" db="UniProtKB">
        <authorList>
            <consortium name="Ensembl"/>
        </authorList>
    </citation>
    <scope>IDENTIFICATION</scope>
</reference>
<evidence type="ECO:0000256" key="11">
    <source>
        <dbReference type="ARBA" id="ARBA00023136"/>
    </source>
</evidence>
<dbReference type="FunFam" id="3.30.1010.10:FF:000001">
    <property type="entry name" value="Phosphatidylinositol 4-phosphate 3-kinase C2 domain-containing subunit beta"/>
    <property type="match status" value="1"/>
</dbReference>
<dbReference type="Gene3D" id="3.30.1010.10">
    <property type="entry name" value="Phosphatidylinositol 3-kinase Catalytic Subunit, Chain A, domain 4"/>
    <property type="match status" value="1"/>
</dbReference>
<dbReference type="GO" id="GO:0016303">
    <property type="term" value="F:1-phosphatidylinositol-3-kinase activity"/>
    <property type="evidence" value="ECO:0007669"/>
    <property type="project" value="UniProtKB-EC"/>
</dbReference>
<dbReference type="SUPFAM" id="SSF54236">
    <property type="entry name" value="Ubiquitin-like"/>
    <property type="match status" value="1"/>
</dbReference>
<dbReference type="SUPFAM" id="SSF56112">
    <property type="entry name" value="Protein kinase-like (PK-like)"/>
    <property type="match status" value="1"/>
</dbReference>
<dbReference type="GeneTree" id="ENSGT00940000159982"/>
<dbReference type="GO" id="GO:0005524">
    <property type="term" value="F:ATP binding"/>
    <property type="evidence" value="ECO:0007669"/>
    <property type="project" value="UniProtKB-KW"/>
</dbReference>
<keyword evidence="10" id="KW-0443">Lipid metabolism</keyword>
<evidence type="ECO:0000256" key="1">
    <source>
        <dbReference type="ARBA" id="ARBA00004170"/>
    </source>
</evidence>
<dbReference type="SUPFAM" id="SSF64268">
    <property type="entry name" value="PX domain"/>
    <property type="match status" value="1"/>
</dbReference>
<feature type="domain" description="PIK helical" evidence="20">
    <location>
        <begin position="639"/>
        <end position="815"/>
    </location>
</feature>
<dbReference type="SMART" id="SM00145">
    <property type="entry name" value="PI3Ka"/>
    <property type="match status" value="1"/>
</dbReference>
<keyword evidence="11" id="KW-0472">Membrane</keyword>
<dbReference type="InterPro" id="IPR000008">
    <property type="entry name" value="C2_dom"/>
</dbReference>
<dbReference type="FunFam" id="2.60.40.150:FF:000125">
    <property type="entry name" value="Phosphatidylinositol-4-phosphate 3-kinase catalytic subunit type 2 gamma"/>
    <property type="match status" value="1"/>
</dbReference>
<feature type="domain" description="PI3K-RBD" evidence="21">
    <location>
        <begin position="285"/>
        <end position="371"/>
    </location>
</feature>
<dbReference type="FunFam" id="2.60.40.150:FF:000160">
    <property type="entry name" value="phosphatidylinositol 4-phosphate 3-kinase C2 domain-containing subunit gamma isoform X1"/>
    <property type="match status" value="1"/>
</dbReference>
<dbReference type="CDD" id="cd05177">
    <property type="entry name" value="PI3Kc_C2_gamma"/>
    <property type="match status" value="1"/>
</dbReference>
<dbReference type="GO" id="GO:0005886">
    <property type="term" value="C:plasma membrane"/>
    <property type="evidence" value="ECO:0007669"/>
    <property type="project" value="TreeGrafter"/>
</dbReference>
<dbReference type="Pfam" id="PF00454">
    <property type="entry name" value="PI3_PI4_kinase"/>
    <property type="match status" value="1"/>
</dbReference>
<keyword evidence="24" id="KW-1185">Reference proteome</keyword>
<dbReference type="Ensembl" id="ENSAMET00000042728.1">
    <property type="protein sequence ID" value="ENSAMEP00000031958.1"/>
    <property type="gene ID" value="ENSAMEG00000010617.2"/>
</dbReference>
<keyword evidence="6" id="KW-0808">Transferase</keyword>
<dbReference type="SMART" id="SM00239">
    <property type="entry name" value="C2"/>
    <property type="match status" value="1"/>
</dbReference>
<dbReference type="FunFam" id="3.10.20.90:FF:000260">
    <property type="entry name" value="Phosphatidylinositol 4-phosphate 3-kinase C2 domain-containing subunit gamma"/>
    <property type="match status" value="1"/>
</dbReference>
<dbReference type="Pfam" id="PF00794">
    <property type="entry name" value="PI3K_rbd"/>
    <property type="match status" value="1"/>
</dbReference>
<dbReference type="PANTHER" id="PTHR10048:SF29">
    <property type="entry name" value="PHOSPHATIDYLINOSITOL 3-KINASE C2 DOMAIN-CONTAINING SUBUNIT GAMMA"/>
    <property type="match status" value="1"/>
</dbReference>
<proteinExistence type="inferred from homology"/>
<evidence type="ECO:0000256" key="16">
    <source>
        <dbReference type="ARBA" id="ARBA00077517"/>
    </source>
</evidence>
<evidence type="ECO:0000256" key="5">
    <source>
        <dbReference type="ARBA" id="ARBA00022500"/>
    </source>
</evidence>
<dbReference type="GO" id="GO:0016477">
    <property type="term" value="P:cell migration"/>
    <property type="evidence" value="ECO:0007669"/>
    <property type="project" value="TreeGrafter"/>
</dbReference>